<accession>A0ABS3F7E6</accession>
<dbReference type="EMBL" id="JAFLNC010000004">
    <property type="protein sequence ID" value="MBO0334455.1"/>
    <property type="molecule type" value="Genomic_DNA"/>
</dbReference>
<name>A0ABS3F7E6_9PROT</name>
<sequence>MAYPNPAPNKFSDLSFPEQLTLWSLRFWSDGFRQNYSPYETLREAYTRAKCPAGLMSLDNFLSLVIAGHRRVVDFRCPCCGGISEDEWRLLQSLALVQSGGGARIADLLSHFLEPATARIARTVIYDWAEELKESGLILPLRDSVLAAIPVAQAVTGTGSVLRVYSSRGNMGLH</sequence>
<evidence type="ECO:0000313" key="2">
    <source>
        <dbReference type="Proteomes" id="UP000664761"/>
    </source>
</evidence>
<protein>
    <recommendedName>
        <fullName evidence="3">Transposase zinc-ribbon domain-containing protein</fullName>
    </recommendedName>
</protein>
<organism evidence="1 2">
    <name type="scientific">Sneathiella sedimenti</name>
    <dbReference type="NCBI Taxonomy" id="2816034"/>
    <lineage>
        <taxon>Bacteria</taxon>
        <taxon>Pseudomonadati</taxon>
        <taxon>Pseudomonadota</taxon>
        <taxon>Alphaproteobacteria</taxon>
        <taxon>Sneathiellales</taxon>
        <taxon>Sneathiellaceae</taxon>
        <taxon>Sneathiella</taxon>
    </lineage>
</organism>
<dbReference type="RefSeq" id="WP_207046269.1">
    <property type="nucleotide sequence ID" value="NZ_JAFLNC010000004.1"/>
</dbReference>
<dbReference type="Proteomes" id="UP000664761">
    <property type="component" value="Unassembled WGS sequence"/>
</dbReference>
<keyword evidence="2" id="KW-1185">Reference proteome</keyword>
<evidence type="ECO:0000313" key="1">
    <source>
        <dbReference type="EMBL" id="MBO0334455.1"/>
    </source>
</evidence>
<comment type="caution">
    <text evidence="1">The sequence shown here is derived from an EMBL/GenBank/DDBJ whole genome shotgun (WGS) entry which is preliminary data.</text>
</comment>
<reference evidence="1 2" key="1">
    <citation type="submission" date="2021-03" db="EMBL/GenBank/DDBJ databases">
        <title>Sneathiella sp. CAU 1612 isolated from Kang Won-do.</title>
        <authorList>
            <person name="Kim W."/>
        </authorList>
    </citation>
    <scope>NUCLEOTIDE SEQUENCE [LARGE SCALE GENOMIC DNA]</scope>
    <source>
        <strain evidence="1 2">CAU 1612</strain>
    </source>
</reference>
<proteinExistence type="predicted"/>
<evidence type="ECO:0008006" key="3">
    <source>
        <dbReference type="Google" id="ProtNLM"/>
    </source>
</evidence>
<gene>
    <name evidence="1" type="ORF">J0X12_12565</name>
</gene>